<evidence type="ECO:0000259" key="3">
    <source>
        <dbReference type="SMART" id="SM01008"/>
    </source>
</evidence>
<dbReference type="RefSeq" id="WP_098696741.1">
    <property type="nucleotide sequence ID" value="NZ_CP023778.1"/>
</dbReference>
<dbReference type="PANTHER" id="PTHR11908:SF132">
    <property type="entry name" value="ALDEHYDE OXIDASE 1-RELATED"/>
    <property type="match status" value="1"/>
</dbReference>
<name>A0A291RR75_9NOCA</name>
<dbReference type="InterPro" id="IPR036856">
    <property type="entry name" value="Ald_Oxase/Xan_DH_a/b_sf"/>
</dbReference>
<dbReference type="PANTHER" id="PTHR11908">
    <property type="entry name" value="XANTHINE DEHYDROGENASE"/>
    <property type="match status" value="1"/>
</dbReference>
<dbReference type="Pfam" id="PF20256">
    <property type="entry name" value="MoCoBD_2"/>
    <property type="match status" value="1"/>
</dbReference>
<dbReference type="GO" id="GO:0016491">
    <property type="term" value="F:oxidoreductase activity"/>
    <property type="evidence" value="ECO:0007669"/>
    <property type="project" value="UniProtKB-KW"/>
</dbReference>
<dbReference type="SMART" id="SM01008">
    <property type="entry name" value="Ald_Xan_dh_C"/>
    <property type="match status" value="1"/>
</dbReference>
<dbReference type="SUPFAM" id="SSF54665">
    <property type="entry name" value="CO dehydrogenase molybdoprotein N-domain-like"/>
    <property type="match status" value="1"/>
</dbReference>
<keyword evidence="2" id="KW-0560">Oxidoreductase</keyword>
<dbReference type="AlphaFoldDB" id="A0A291RR75"/>
<accession>A0A291RR75</accession>
<evidence type="ECO:0000256" key="1">
    <source>
        <dbReference type="ARBA" id="ARBA00022505"/>
    </source>
</evidence>
<evidence type="ECO:0000256" key="2">
    <source>
        <dbReference type="ARBA" id="ARBA00023002"/>
    </source>
</evidence>
<dbReference type="Pfam" id="PF02738">
    <property type="entry name" value="MoCoBD_1"/>
    <property type="match status" value="1"/>
</dbReference>
<reference evidence="4 5" key="1">
    <citation type="submission" date="2017-10" db="EMBL/GenBank/DDBJ databases">
        <title>Comparative genomics between pathogenic Norcardia.</title>
        <authorList>
            <person name="Zeng L."/>
        </authorList>
    </citation>
    <scope>NUCLEOTIDE SEQUENCE [LARGE SCALE GENOMIC DNA]</scope>
    <source>
        <strain evidence="4 5">NC_YFY_NT001</strain>
    </source>
</reference>
<dbReference type="GO" id="GO:0005506">
    <property type="term" value="F:iron ion binding"/>
    <property type="evidence" value="ECO:0007669"/>
    <property type="project" value="InterPro"/>
</dbReference>
<dbReference type="InterPro" id="IPR046867">
    <property type="entry name" value="AldOxase/xan_DH_MoCoBD2"/>
</dbReference>
<dbReference type="EMBL" id="CP023778">
    <property type="protein sequence ID" value="ATL69732.1"/>
    <property type="molecule type" value="Genomic_DNA"/>
</dbReference>
<dbReference type="Pfam" id="PF01315">
    <property type="entry name" value="Ald_Xan_dh_C"/>
    <property type="match status" value="1"/>
</dbReference>
<dbReference type="GeneID" id="88361475"/>
<gene>
    <name evidence="4" type="ORF">CRH09_29740</name>
</gene>
<dbReference type="SUPFAM" id="SSF56003">
    <property type="entry name" value="Molybdenum cofactor-binding domain"/>
    <property type="match status" value="1"/>
</dbReference>
<dbReference type="InterPro" id="IPR037165">
    <property type="entry name" value="AldOxase/xan_DH_Mopterin-bd_sf"/>
</dbReference>
<proteinExistence type="predicted"/>
<sequence>MVPVEQPRRRDGDLLLTGRARYLDDLEPPGTCHVAVLRSPHPHARIRAVRPEAARRCRGVRAVVTGAEALSLAGPLPHFFDPAGVGGKTAEFRVLAVDRVRYVGDPVAAVVAGSRAEAEAACAAIEVDYEILPAVVELDEALAEGAPRPFDDWDDNVLLRLPYATGDAAAALARSPQVLSDTFHIQRYQAAPLEPRGYLAEWADDGRLSLHASTQNPHLLRTNLAVVFALPEDRIRVVATRLGGGFGHKFNGYAEESLVCLLSRMIGAPVKWVESREEAMLVGAREFTVDLTAGFDDDGRILALRGRIVGNIGSLSPWAGWCMAFPAGGTLPGPYLVPDCAMESVAVVTNKAPWNGARGYGKEAPTLALERMVDRIAEHLGLDPVTVRMRNFVPPEAFPYWSMAKRLDSGDYPGALAKVLELADYDELRARQRAARGAGRLFGVGVAFELTPEGGDFAGSFARGYDTSTVRVSPTGAVTVLTGVTSPGTGNETSIAALVAREFGLPAAAVSVVQGDTDSCPHGFGNFSSRSLTAGGGAAVRAAREVRARVAVAAGALLGVPVDDLDFADGEIRCRTGSLRFGEVTEQIYRNAYAIAGLDNPLLEATVVDRPLNTHHTRDEQGRSSGYPNYPYSAHVCVVEVDAETGVVDLLEYYAVDDCGVQISPAFVAGQLYGAIVMGIGGALFEELPYDAAGRPLAHTLKHYLLPRATDVPTIVLGHQTTPSPFTLLGTKGAGESGVGGAVACVANAVNDALRPLGARVHRMPLSAPNVLRAITSGVLA</sequence>
<evidence type="ECO:0000313" key="5">
    <source>
        <dbReference type="Proteomes" id="UP000221961"/>
    </source>
</evidence>
<dbReference type="InterPro" id="IPR016208">
    <property type="entry name" value="Ald_Oxase/xanthine_DH-like"/>
</dbReference>
<feature type="domain" description="Aldehyde oxidase/xanthine dehydrogenase a/b hammerhead" evidence="3">
    <location>
        <begin position="17"/>
        <end position="133"/>
    </location>
</feature>
<evidence type="ECO:0000313" key="4">
    <source>
        <dbReference type="EMBL" id="ATL69732.1"/>
    </source>
</evidence>
<organism evidence="4 5">
    <name type="scientific">Nocardia terpenica</name>
    <dbReference type="NCBI Taxonomy" id="455432"/>
    <lineage>
        <taxon>Bacteria</taxon>
        <taxon>Bacillati</taxon>
        <taxon>Actinomycetota</taxon>
        <taxon>Actinomycetes</taxon>
        <taxon>Mycobacteriales</taxon>
        <taxon>Nocardiaceae</taxon>
        <taxon>Nocardia</taxon>
    </lineage>
</organism>
<dbReference type="Gene3D" id="3.30.365.10">
    <property type="entry name" value="Aldehyde oxidase/xanthine dehydrogenase, molybdopterin binding domain"/>
    <property type="match status" value="4"/>
</dbReference>
<dbReference type="Gene3D" id="3.90.1170.50">
    <property type="entry name" value="Aldehyde oxidase/xanthine dehydrogenase, a/b hammerhead"/>
    <property type="match status" value="1"/>
</dbReference>
<dbReference type="InterPro" id="IPR000674">
    <property type="entry name" value="Ald_Oxase/Xan_DH_a/b"/>
</dbReference>
<protein>
    <submittedName>
        <fullName evidence="4">Xanthine dehydrogenase</fullName>
    </submittedName>
</protein>
<dbReference type="InterPro" id="IPR008274">
    <property type="entry name" value="AldOxase/xan_DH_MoCoBD1"/>
</dbReference>
<dbReference type="KEGG" id="ntp:CRH09_29740"/>
<keyword evidence="1" id="KW-0500">Molybdenum</keyword>
<dbReference type="Proteomes" id="UP000221961">
    <property type="component" value="Chromosome"/>
</dbReference>